<dbReference type="OrthoDB" id="3816110at2"/>
<keyword evidence="4 7" id="KW-1133">Transmembrane helix</keyword>
<evidence type="ECO:0000256" key="1">
    <source>
        <dbReference type="ARBA" id="ARBA00004651"/>
    </source>
</evidence>
<name>A0A1I0V8U5_9PSEU</name>
<protein>
    <submittedName>
        <fullName evidence="9">Uncharacterized membrane protein YccC</fullName>
    </submittedName>
</protein>
<gene>
    <name evidence="9" type="ORF">SAMN05216266_10179</name>
</gene>
<feature type="transmembrane region" description="Helical" evidence="7">
    <location>
        <begin position="77"/>
        <end position="95"/>
    </location>
</feature>
<evidence type="ECO:0000313" key="9">
    <source>
        <dbReference type="EMBL" id="SFA72672.1"/>
    </source>
</evidence>
<feature type="transmembrane region" description="Helical" evidence="7">
    <location>
        <begin position="399"/>
        <end position="425"/>
    </location>
</feature>
<comment type="similarity">
    <text evidence="6">Belongs to the YccS/YhfK family.</text>
</comment>
<feature type="transmembrane region" description="Helical" evidence="7">
    <location>
        <begin position="46"/>
        <end position="65"/>
    </location>
</feature>
<feature type="transmembrane region" description="Helical" evidence="7">
    <location>
        <begin position="101"/>
        <end position="119"/>
    </location>
</feature>
<feature type="transmembrane region" description="Helical" evidence="7">
    <location>
        <begin position="150"/>
        <end position="170"/>
    </location>
</feature>
<reference evidence="10" key="1">
    <citation type="submission" date="2016-10" db="EMBL/GenBank/DDBJ databases">
        <authorList>
            <person name="Varghese N."/>
            <person name="Submissions S."/>
        </authorList>
    </citation>
    <scope>NUCLEOTIDE SEQUENCE [LARGE SCALE GENOMIC DNA]</scope>
    <source>
        <strain evidence="10">CGMCC 4.3568</strain>
    </source>
</reference>
<dbReference type="Proteomes" id="UP000243799">
    <property type="component" value="Unassembled WGS sequence"/>
</dbReference>
<evidence type="ECO:0000256" key="5">
    <source>
        <dbReference type="ARBA" id="ARBA00023136"/>
    </source>
</evidence>
<proteinExistence type="inferred from homology"/>
<comment type="subcellular location">
    <subcellularLocation>
        <location evidence="1">Cell membrane</location>
        <topology evidence="1">Multi-pass membrane protein</topology>
    </subcellularLocation>
</comment>
<evidence type="ECO:0000256" key="6">
    <source>
        <dbReference type="ARBA" id="ARBA00043993"/>
    </source>
</evidence>
<feature type="domain" description="Integral membrane bound transporter" evidence="8">
    <location>
        <begin position="353"/>
        <end position="474"/>
    </location>
</feature>
<evidence type="ECO:0000313" key="10">
    <source>
        <dbReference type="Proteomes" id="UP000243799"/>
    </source>
</evidence>
<dbReference type="STRING" id="490629.SAMN05216266_10179"/>
<keyword evidence="5 7" id="KW-0472">Membrane</keyword>
<accession>A0A1I0V8U5</accession>
<dbReference type="PANTHER" id="PTHR30509:SF9">
    <property type="entry name" value="MULTIDRUG RESISTANCE PROTEIN MDTO"/>
    <property type="match status" value="1"/>
</dbReference>
<dbReference type="InterPro" id="IPR049453">
    <property type="entry name" value="Memb_transporter_dom"/>
</dbReference>
<dbReference type="PANTHER" id="PTHR30509">
    <property type="entry name" value="P-HYDROXYBENZOIC ACID EFFLUX PUMP SUBUNIT-RELATED"/>
    <property type="match status" value="1"/>
</dbReference>
<keyword evidence="3 7" id="KW-0812">Transmembrane</keyword>
<evidence type="ECO:0000256" key="4">
    <source>
        <dbReference type="ARBA" id="ARBA00022989"/>
    </source>
</evidence>
<dbReference type="RefSeq" id="WP_091667805.1">
    <property type="nucleotide sequence ID" value="NZ_FOKG01000001.1"/>
</dbReference>
<dbReference type="GO" id="GO:0005886">
    <property type="term" value="C:plasma membrane"/>
    <property type="evidence" value="ECO:0007669"/>
    <property type="project" value="UniProtKB-SubCell"/>
</dbReference>
<dbReference type="AlphaFoldDB" id="A0A1I0V8U5"/>
<organism evidence="9 10">
    <name type="scientific">Amycolatopsis marina</name>
    <dbReference type="NCBI Taxonomy" id="490629"/>
    <lineage>
        <taxon>Bacteria</taxon>
        <taxon>Bacillati</taxon>
        <taxon>Actinomycetota</taxon>
        <taxon>Actinomycetes</taxon>
        <taxon>Pseudonocardiales</taxon>
        <taxon>Pseudonocardiaceae</taxon>
        <taxon>Amycolatopsis</taxon>
    </lineage>
</organism>
<evidence type="ECO:0000256" key="2">
    <source>
        <dbReference type="ARBA" id="ARBA00022475"/>
    </source>
</evidence>
<keyword evidence="10" id="KW-1185">Reference proteome</keyword>
<dbReference type="EMBL" id="FOKG01000001">
    <property type="protein sequence ID" value="SFA72672.1"/>
    <property type="molecule type" value="Genomic_DNA"/>
</dbReference>
<dbReference type="Pfam" id="PF13515">
    <property type="entry name" value="FUSC_2"/>
    <property type="match status" value="1"/>
</dbReference>
<evidence type="ECO:0000259" key="8">
    <source>
        <dbReference type="Pfam" id="PF13515"/>
    </source>
</evidence>
<evidence type="ECO:0000256" key="7">
    <source>
        <dbReference type="SAM" id="Phobius"/>
    </source>
</evidence>
<keyword evidence="2" id="KW-1003">Cell membrane</keyword>
<feature type="transmembrane region" description="Helical" evidence="7">
    <location>
        <begin position="461"/>
        <end position="479"/>
    </location>
</feature>
<sequence>MRSNRADLAAPIWLVQLLRSTPAPIPWTRAIRAALAMAVPMAVGYALGDIGTGALVSTGALPTVLAESTGPYRYRAIRLGGAAAAASAGFAAGLLSGANTVASFVTVVLVAAVSALVSAAGSNASVAALQLFVFAVLGTGQHAMGVPADLAMVCFLLGGGWGLLVALAGWTVRATSPERTAVAHVFIELAAMLSAQDDATSRAARHQLTTALNTAYDRMLGARSWLSGRDETYRSLLNLLSAATPAVEAGVAMTHAGRKAPPEVIEHLTAVATAVLAATPLPPAPTLGPERPTDRVLAALYAGLATIGHGAERKRRERTSPWSVLREWAVSLAGPLTWLATLRLVLCVALAEGAGLVLPVERSYWITLTVGIVLKPDFGSVFGRAVLRGIGTVAGVGIGALVLGAGIQGWLLVGLVVIFAAGVAIGKVRNYGILSAFVTPLIIVQMDLASRGDWAVVLARLVDTVLGCAIVLVFGYLLWPGSMRPRVGGRLAEVADTVARYVERGLRPAESAEERTVRSRRRRRAYRGLADLRTAFQQAVVEPSAAGRQAAAWWPVIVGLERVADAVTEVVVAIERGADPPDSADVRLLTAALAEFAAAVREQREPVDVELPDSERLAGVAEQVNAAFEAVRGPDFTRSWFTFRRRQSG</sequence>
<evidence type="ECO:0000256" key="3">
    <source>
        <dbReference type="ARBA" id="ARBA00022692"/>
    </source>
</evidence>